<dbReference type="OrthoDB" id="10321217at2759"/>
<reference evidence="1 2" key="1">
    <citation type="submission" date="2018-11" db="EMBL/GenBank/DDBJ databases">
        <authorList>
            <consortium name="Pathogen Informatics"/>
        </authorList>
    </citation>
    <scope>NUCLEOTIDE SEQUENCE [LARGE SCALE GENOMIC DNA]</scope>
</reference>
<name>A0A3P6VE81_DIBLA</name>
<protein>
    <submittedName>
        <fullName evidence="1">Uncharacterized protein</fullName>
    </submittedName>
</protein>
<gene>
    <name evidence="1" type="ORF">DILT_LOCUS4272</name>
</gene>
<keyword evidence="2" id="KW-1185">Reference proteome</keyword>
<dbReference type="Proteomes" id="UP000281553">
    <property type="component" value="Unassembled WGS sequence"/>
</dbReference>
<accession>A0A3P6VE81</accession>
<dbReference type="AlphaFoldDB" id="A0A3P6VE81"/>
<proteinExistence type="predicted"/>
<evidence type="ECO:0000313" key="2">
    <source>
        <dbReference type="Proteomes" id="UP000281553"/>
    </source>
</evidence>
<organism evidence="1 2">
    <name type="scientific">Dibothriocephalus latus</name>
    <name type="common">Fish tapeworm</name>
    <name type="synonym">Diphyllobothrium latum</name>
    <dbReference type="NCBI Taxonomy" id="60516"/>
    <lineage>
        <taxon>Eukaryota</taxon>
        <taxon>Metazoa</taxon>
        <taxon>Spiralia</taxon>
        <taxon>Lophotrochozoa</taxon>
        <taxon>Platyhelminthes</taxon>
        <taxon>Cestoda</taxon>
        <taxon>Eucestoda</taxon>
        <taxon>Diphyllobothriidea</taxon>
        <taxon>Diphyllobothriidae</taxon>
        <taxon>Dibothriocephalus</taxon>
    </lineage>
</organism>
<dbReference type="EMBL" id="UYRU01045159">
    <property type="protein sequence ID" value="VDK88801.1"/>
    <property type="molecule type" value="Genomic_DNA"/>
</dbReference>
<evidence type="ECO:0000313" key="1">
    <source>
        <dbReference type="EMBL" id="VDK88801.1"/>
    </source>
</evidence>
<sequence>MMYLQVIAVQYCVEPENANSAGDQEDVNSFTRALYRGSVITSAAKEVEANRQWQELFQRMDSEEVRAYIQKLTDDNDNMIVQTKCLHSELQWLSSRYAILQYQNIFLRFLHLRRSVKSVIYGELVSEIM</sequence>